<gene>
    <name evidence="1" type="ORF">ATC1_11217</name>
</gene>
<accession>A0A0K8PAW7</accession>
<dbReference type="OrthoDB" id="9796521at2"/>
<dbReference type="Proteomes" id="UP000053370">
    <property type="component" value="Unassembled WGS sequence"/>
</dbReference>
<dbReference type="RefSeq" id="WP_062277309.1">
    <property type="nucleotide sequence ID" value="NZ_DF968179.1"/>
</dbReference>
<dbReference type="EMBL" id="DF968179">
    <property type="protein sequence ID" value="GAP39290.1"/>
    <property type="molecule type" value="Genomic_DNA"/>
</dbReference>
<organism evidence="1">
    <name type="scientific">Flexilinea flocculi</name>
    <dbReference type="NCBI Taxonomy" id="1678840"/>
    <lineage>
        <taxon>Bacteria</taxon>
        <taxon>Bacillati</taxon>
        <taxon>Chloroflexota</taxon>
        <taxon>Anaerolineae</taxon>
        <taxon>Anaerolineales</taxon>
        <taxon>Anaerolineaceae</taxon>
        <taxon>Flexilinea</taxon>
    </lineage>
</organism>
<keyword evidence="2" id="KW-1185">Reference proteome</keyword>
<protein>
    <submittedName>
        <fullName evidence="1">Uncharacterized protein</fullName>
    </submittedName>
</protein>
<name>A0A0K8PAW7_9CHLR</name>
<reference evidence="1" key="1">
    <citation type="journal article" date="2015" name="Genome Announc.">
        <title>Draft Genome Sequence of Anaerolineae Strain TC1, a Novel Isolate from a Methanogenic Wastewater Treatment System.</title>
        <authorList>
            <person name="Matsuura N."/>
            <person name="Tourlousse D.M."/>
            <person name="Sun L."/>
            <person name="Toyonaga M."/>
            <person name="Kuroda K."/>
            <person name="Ohashi A."/>
            <person name="Cruz R."/>
            <person name="Yamaguchi T."/>
            <person name="Sekiguchi Y."/>
        </authorList>
    </citation>
    <scope>NUCLEOTIDE SEQUENCE [LARGE SCALE GENOMIC DNA]</scope>
    <source>
        <strain evidence="1">TC1</strain>
    </source>
</reference>
<evidence type="ECO:0000313" key="2">
    <source>
        <dbReference type="Proteomes" id="UP000053370"/>
    </source>
</evidence>
<evidence type="ECO:0000313" key="1">
    <source>
        <dbReference type="EMBL" id="GAP39290.1"/>
    </source>
</evidence>
<dbReference type="PATRIC" id="fig|1678840.3.peg.255"/>
<sequence>MAISYRVDQISFELGMINSFIEMVACGVKKLAISPPIEPQNLELLVQASKEISEGFGTRYYVEQSLLITDIQSAEFTKGKNSILYYAKEQYIQEYLLLKKRVEELEAKGCYIGAERREISVAFGKLLSYPDDIIFKRVDSVERINPFVLQSKDK</sequence>
<dbReference type="STRING" id="1678840.ATC1_11217"/>
<proteinExistence type="predicted"/>
<dbReference type="AlphaFoldDB" id="A0A0K8PAW7"/>